<keyword evidence="14" id="KW-1133">Transmembrane helix</keyword>
<keyword evidence="14" id="KW-0812">Transmembrane</keyword>
<evidence type="ECO:0000313" key="16">
    <source>
        <dbReference type="Proteomes" id="UP001589774"/>
    </source>
</evidence>
<evidence type="ECO:0000256" key="14">
    <source>
        <dbReference type="SAM" id="Phobius"/>
    </source>
</evidence>
<comment type="caution">
    <text evidence="13">Lacks conserved residue(s) required for the propagation of feature annotation.</text>
</comment>
<evidence type="ECO:0000256" key="12">
    <source>
        <dbReference type="ARBA" id="ARBA00029757"/>
    </source>
</evidence>
<gene>
    <name evidence="13 15" type="primary">lpxK</name>
    <name evidence="15" type="ORF">ACFFI0_22025</name>
</gene>
<sequence length="346" mass="39708">MKKLRLLLLPFSWLYGAILFFRHFIYDRGFANSYGFDKPVIVIGNLVLGGAGKSPMTEYLLRLFAGVSIATLSRGYGRKSTGYLEVQGGSTAEKVGDEPLQFKRKFPCVTVAVCEDRVEGLRQLMPSHDIFVLDDAFQHRRLKPGISILLFDFESLQENKWVLPAGNYRDLFMRRNFADIIVITKSPEALSKTDRQRCLQLLKLERELPTFFSYIEYGDLVNLMTDEKESFPINARLIVMTGIANPTPFCNYLTTKGNVLKMIEFPDHHRYTAGDLLKIKRYWQSLGDCLIVTTEKDAMRLRDPELRSHIEDLPLHYIPIETKFHHNASGPSFDNLIKDQVFGKQV</sequence>
<keyword evidence="5 13" id="KW-0444">Lipid biosynthesis</keyword>
<evidence type="ECO:0000256" key="10">
    <source>
        <dbReference type="ARBA" id="ARBA00022840"/>
    </source>
</evidence>
<name>A0ABV6HQ61_9SPHI</name>
<keyword evidence="7 13" id="KW-0808">Transferase</keyword>
<evidence type="ECO:0000256" key="11">
    <source>
        <dbReference type="ARBA" id="ARBA00023098"/>
    </source>
</evidence>
<keyword evidence="10 13" id="KW-0067">ATP-binding</keyword>
<keyword evidence="8 13" id="KW-0547">Nucleotide-binding</keyword>
<evidence type="ECO:0000256" key="8">
    <source>
        <dbReference type="ARBA" id="ARBA00022741"/>
    </source>
</evidence>
<evidence type="ECO:0000256" key="13">
    <source>
        <dbReference type="HAMAP-Rule" id="MF_00409"/>
    </source>
</evidence>
<keyword evidence="6 13" id="KW-0441">Lipid A biosynthesis</keyword>
<comment type="function">
    <text evidence="1 13">Transfers the gamma-phosphate of ATP to the 4'-position of a tetraacyldisaccharide 1-phosphate intermediate (termed DS-1-P) to form tetraacyldisaccharide 1,4'-bis-phosphate (lipid IVA).</text>
</comment>
<evidence type="ECO:0000256" key="2">
    <source>
        <dbReference type="ARBA" id="ARBA00004870"/>
    </source>
</evidence>
<keyword evidence="14" id="KW-0472">Membrane</keyword>
<comment type="pathway">
    <text evidence="2 13">Glycolipid biosynthesis; lipid IV(A) biosynthesis; lipid IV(A) from (3R)-3-hydroxytetradecanoyl-[acyl-carrier-protein] and UDP-N-acetyl-alpha-D-glucosamine: step 6/6.</text>
</comment>
<proteinExistence type="inferred from homology"/>
<evidence type="ECO:0000256" key="1">
    <source>
        <dbReference type="ARBA" id="ARBA00002274"/>
    </source>
</evidence>
<evidence type="ECO:0000256" key="4">
    <source>
        <dbReference type="ARBA" id="ARBA00016436"/>
    </source>
</evidence>
<dbReference type="InterPro" id="IPR027417">
    <property type="entry name" value="P-loop_NTPase"/>
</dbReference>
<comment type="similarity">
    <text evidence="13">Belongs to the LpxK family.</text>
</comment>
<dbReference type="RefSeq" id="WP_130857879.1">
    <property type="nucleotide sequence ID" value="NZ_JBHLWO010000004.1"/>
</dbReference>
<dbReference type="SUPFAM" id="SSF52540">
    <property type="entry name" value="P-loop containing nucleoside triphosphate hydrolases"/>
    <property type="match status" value="1"/>
</dbReference>
<keyword evidence="16" id="KW-1185">Reference proteome</keyword>
<protein>
    <recommendedName>
        <fullName evidence="4 13">Tetraacyldisaccharide 4'-kinase</fullName>
        <ecNumber evidence="3 13">2.7.1.130</ecNumber>
    </recommendedName>
    <alternativeName>
        <fullName evidence="12 13">Lipid A 4'-kinase</fullName>
    </alternativeName>
</protein>
<dbReference type="InterPro" id="IPR003758">
    <property type="entry name" value="LpxK"/>
</dbReference>
<reference evidence="15 16" key="1">
    <citation type="submission" date="2024-09" db="EMBL/GenBank/DDBJ databases">
        <authorList>
            <person name="Sun Q."/>
            <person name="Mori K."/>
        </authorList>
    </citation>
    <scope>NUCLEOTIDE SEQUENCE [LARGE SCALE GENOMIC DNA]</scope>
    <source>
        <strain evidence="15 16">CCM 7765</strain>
    </source>
</reference>
<dbReference type="Proteomes" id="UP001589774">
    <property type="component" value="Unassembled WGS sequence"/>
</dbReference>
<evidence type="ECO:0000256" key="6">
    <source>
        <dbReference type="ARBA" id="ARBA00022556"/>
    </source>
</evidence>
<dbReference type="PANTHER" id="PTHR42724:SF1">
    <property type="entry name" value="TETRAACYLDISACCHARIDE 4'-KINASE, MITOCHONDRIAL-RELATED"/>
    <property type="match status" value="1"/>
</dbReference>
<feature type="transmembrane region" description="Helical" evidence="14">
    <location>
        <begin position="7"/>
        <end position="25"/>
    </location>
</feature>
<evidence type="ECO:0000256" key="9">
    <source>
        <dbReference type="ARBA" id="ARBA00022777"/>
    </source>
</evidence>
<dbReference type="PANTHER" id="PTHR42724">
    <property type="entry name" value="TETRAACYLDISACCHARIDE 4'-KINASE"/>
    <property type="match status" value="1"/>
</dbReference>
<accession>A0ABV6HQ61</accession>
<dbReference type="EMBL" id="JBHLWO010000004">
    <property type="protein sequence ID" value="MFC0321015.1"/>
    <property type="molecule type" value="Genomic_DNA"/>
</dbReference>
<keyword evidence="9 13" id="KW-0418">Kinase</keyword>
<comment type="caution">
    <text evidence="15">The sequence shown here is derived from an EMBL/GenBank/DDBJ whole genome shotgun (WGS) entry which is preliminary data.</text>
</comment>
<dbReference type="EC" id="2.7.1.130" evidence="3 13"/>
<dbReference type="HAMAP" id="MF_00409">
    <property type="entry name" value="LpxK"/>
    <property type="match status" value="1"/>
</dbReference>
<organism evidence="15 16">
    <name type="scientific">Olivibacter oleidegradans</name>
    <dbReference type="NCBI Taxonomy" id="760123"/>
    <lineage>
        <taxon>Bacteria</taxon>
        <taxon>Pseudomonadati</taxon>
        <taxon>Bacteroidota</taxon>
        <taxon>Sphingobacteriia</taxon>
        <taxon>Sphingobacteriales</taxon>
        <taxon>Sphingobacteriaceae</taxon>
        <taxon>Olivibacter</taxon>
    </lineage>
</organism>
<evidence type="ECO:0000313" key="15">
    <source>
        <dbReference type="EMBL" id="MFC0321015.1"/>
    </source>
</evidence>
<keyword evidence="11 13" id="KW-0443">Lipid metabolism</keyword>
<evidence type="ECO:0000256" key="7">
    <source>
        <dbReference type="ARBA" id="ARBA00022679"/>
    </source>
</evidence>
<evidence type="ECO:0000256" key="3">
    <source>
        <dbReference type="ARBA" id="ARBA00012071"/>
    </source>
</evidence>
<dbReference type="NCBIfam" id="TIGR00682">
    <property type="entry name" value="lpxK"/>
    <property type="match status" value="1"/>
</dbReference>
<dbReference type="Pfam" id="PF02606">
    <property type="entry name" value="LpxK"/>
    <property type="match status" value="1"/>
</dbReference>
<dbReference type="GO" id="GO:0009029">
    <property type="term" value="F:lipid-A 4'-kinase activity"/>
    <property type="evidence" value="ECO:0007669"/>
    <property type="project" value="UniProtKB-EC"/>
</dbReference>
<evidence type="ECO:0000256" key="5">
    <source>
        <dbReference type="ARBA" id="ARBA00022516"/>
    </source>
</evidence>
<comment type="catalytic activity">
    <reaction evidence="13">
        <text>a lipid A disaccharide + ATP = a lipid IVA + ADP + H(+)</text>
        <dbReference type="Rhea" id="RHEA:67840"/>
        <dbReference type="ChEBI" id="CHEBI:15378"/>
        <dbReference type="ChEBI" id="CHEBI:30616"/>
        <dbReference type="ChEBI" id="CHEBI:176343"/>
        <dbReference type="ChEBI" id="CHEBI:176425"/>
        <dbReference type="ChEBI" id="CHEBI:456216"/>
        <dbReference type="EC" id="2.7.1.130"/>
    </reaction>
</comment>